<organism evidence="4 5">
    <name type="scientific">Azospirillum brasilense</name>
    <dbReference type="NCBI Taxonomy" id="192"/>
    <lineage>
        <taxon>Bacteria</taxon>
        <taxon>Pseudomonadati</taxon>
        <taxon>Pseudomonadota</taxon>
        <taxon>Alphaproteobacteria</taxon>
        <taxon>Rhodospirillales</taxon>
        <taxon>Azospirillaceae</taxon>
        <taxon>Azospirillum</taxon>
    </lineage>
</organism>
<dbReference type="AlphaFoldDB" id="A0A560BFX6"/>
<dbReference type="EMBL" id="VITF01000003">
    <property type="protein sequence ID" value="TWA71486.1"/>
    <property type="molecule type" value="Genomic_DNA"/>
</dbReference>
<feature type="domain" description="HTH LytTR-type" evidence="3">
    <location>
        <begin position="191"/>
        <end position="281"/>
    </location>
</feature>
<gene>
    <name evidence="4" type="ORF">FBZ82_103462</name>
</gene>
<dbReference type="PANTHER" id="PTHR37299">
    <property type="entry name" value="TRANSCRIPTIONAL REGULATOR-RELATED"/>
    <property type="match status" value="1"/>
</dbReference>
<dbReference type="InterPro" id="IPR007492">
    <property type="entry name" value="LytTR_DNA-bd_dom"/>
</dbReference>
<protein>
    <submittedName>
        <fullName evidence="4">LytTR family transcriptional regulator</fullName>
    </submittedName>
</protein>
<sequence>MTVRAAVDTPATGRPRTPYRRRLLGRRLPVLLGAALVLALLGPFGTFADLTLAQRLAYWIGLIGLGGLAFELLTLAAARLLRDRPEAWRALLAGMALAVAAPMTLAVALLERSLRGKDMLHPLGLAELFVYVVLITLLVSAIPVWLELRDRGLLAGPTPPPAPPTPDNAPASPAERPEPAFLARLPARLGRDLLALEMEDHYVRAHTAEGSDLILMRLRDAMAELAGLEGMQVHRSHWVAAAAVAGVERKADGKLVLVLRNGLRVPVSRSYAAAVREAGWAEKAGP</sequence>
<feature type="region of interest" description="Disordered" evidence="1">
    <location>
        <begin position="156"/>
        <end position="176"/>
    </location>
</feature>
<proteinExistence type="predicted"/>
<keyword evidence="2" id="KW-0812">Transmembrane</keyword>
<dbReference type="PANTHER" id="PTHR37299:SF1">
    <property type="entry name" value="STAGE 0 SPORULATION PROTEIN A HOMOLOG"/>
    <property type="match status" value="1"/>
</dbReference>
<dbReference type="Proteomes" id="UP000316083">
    <property type="component" value="Unassembled WGS sequence"/>
</dbReference>
<feature type="transmembrane region" description="Helical" evidence="2">
    <location>
        <begin position="24"/>
        <end position="44"/>
    </location>
</feature>
<feature type="transmembrane region" description="Helical" evidence="2">
    <location>
        <begin position="128"/>
        <end position="146"/>
    </location>
</feature>
<feature type="transmembrane region" description="Helical" evidence="2">
    <location>
        <begin position="90"/>
        <end position="108"/>
    </location>
</feature>
<dbReference type="InterPro" id="IPR046947">
    <property type="entry name" value="LytR-like"/>
</dbReference>
<feature type="compositionally biased region" description="Pro residues" evidence="1">
    <location>
        <begin position="157"/>
        <end position="167"/>
    </location>
</feature>
<feature type="transmembrane region" description="Helical" evidence="2">
    <location>
        <begin position="56"/>
        <end position="78"/>
    </location>
</feature>
<dbReference type="PROSITE" id="PS50930">
    <property type="entry name" value="HTH_LYTTR"/>
    <property type="match status" value="1"/>
</dbReference>
<dbReference type="Gene3D" id="2.40.50.1020">
    <property type="entry name" value="LytTr DNA-binding domain"/>
    <property type="match status" value="1"/>
</dbReference>
<dbReference type="GO" id="GO:0000156">
    <property type="term" value="F:phosphorelay response regulator activity"/>
    <property type="evidence" value="ECO:0007669"/>
    <property type="project" value="InterPro"/>
</dbReference>
<dbReference type="GO" id="GO:0003677">
    <property type="term" value="F:DNA binding"/>
    <property type="evidence" value="ECO:0007669"/>
    <property type="project" value="InterPro"/>
</dbReference>
<dbReference type="SUPFAM" id="SSF89796">
    <property type="entry name" value="CoA-transferase family III (CaiB/BaiF)"/>
    <property type="match status" value="1"/>
</dbReference>
<reference evidence="4 5" key="1">
    <citation type="submission" date="2019-06" db="EMBL/GenBank/DDBJ databases">
        <title>Genomic Encyclopedia of Type Strains, Phase IV (KMG-V): Genome sequencing to study the core and pangenomes of soil and plant-associated prokaryotes.</title>
        <authorList>
            <person name="Whitman W."/>
        </authorList>
    </citation>
    <scope>NUCLEOTIDE SEQUENCE [LARGE SCALE GENOMIC DNA]</scope>
    <source>
        <strain evidence="4 5">BR 11796</strain>
    </source>
</reference>
<keyword evidence="2" id="KW-1133">Transmembrane helix</keyword>
<evidence type="ECO:0000256" key="1">
    <source>
        <dbReference type="SAM" id="MobiDB-lite"/>
    </source>
</evidence>
<evidence type="ECO:0000313" key="4">
    <source>
        <dbReference type="EMBL" id="TWA71486.1"/>
    </source>
</evidence>
<dbReference type="Pfam" id="PF04397">
    <property type="entry name" value="LytTR"/>
    <property type="match status" value="1"/>
</dbReference>
<keyword evidence="2" id="KW-0472">Membrane</keyword>
<dbReference type="InterPro" id="IPR023606">
    <property type="entry name" value="CoA-Trfase_III_dom_1_sf"/>
</dbReference>
<accession>A0A560BFX6</accession>
<evidence type="ECO:0000313" key="5">
    <source>
        <dbReference type="Proteomes" id="UP000316083"/>
    </source>
</evidence>
<comment type="caution">
    <text evidence="4">The sequence shown here is derived from an EMBL/GenBank/DDBJ whole genome shotgun (WGS) entry which is preliminary data.</text>
</comment>
<evidence type="ECO:0000259" key="3">
    <source>
        <dbReference type="PROSITE" id="PS50930"/>
    </source>
</evidence>
<name>A0A560BFX6_AZOBR</name>
<evidence type="ECO:0000256" key="2">
    <source>
        <dbReference type="SAM" id="Phobius"/>
    </source>
</evidence>
<dbReference type="SMART" id="SM00850">
    <property type="entry name" value="LytTR"/>
    <property type="match status" value="1"/>
</dbReference>